<sequence length="191" mass="21432">MLVRMFQPNSVRRAFTLAKMQEAATVNGSVVKSWTKQSKFEASSKPPLLPTPSKTTSKIQDTFKSKQQTSKTLTPAYMSERRAKGLCYFCDEPFTPEHGLSHKKLMLLENSMGPNSTDPQISVHALTRIANFQTMRVTGYHKKKHLHVLIDSGSTHNFLDIEVAKRLGCRIDAFDFLSVVVATTEAQPQQC</sequence>
<gene>
    <name evidence="1" type="ORF">KK1_011503</name>
</gene>
<keyword evidence="2" id="KW-1185">Reference proteome</keyword>
<reference evidence="1 2" key="1">
    <citation type="journal article" date="2012" name="Nat. Biotechnol.">
        <title>Draft genome sequence of pigeonpea (Cajanus cajan), an orphan legume crop of resource-poor farmers.</title>
        <authorList>
            <person name="Varshney R.K."/>
            <person name="Chen W."/>
            <person name="Li Y."/>
            <person name="Bharti A.K."/>
            <person name="Saxena R.K."/>
            <person name="Schlueter J.A."/>
            <person name="Donoghue M.T."/>
            <person name="Azam S."/>
            <person name="Fan G."/>
            <person name="Whaley A.M."/>
            <person name="Farmer A.D."/>
            <person name="Sheridan J."/>
            <person name="Iwata A."/>
            <person name="Tuteja R."/>
            <person name="Penmetsa R.V."/>
            <person name="Wu W."/>
            <person name="Upadhyaya H.D."/>
            <person name="Yang S.P."/>
            <person name="Shah T."/>
            <person name="Saxena K.B."/>
            <person name="Michael T."/>
            <person name="McCombie W.R."/>
            <person name="Yang B."/>
            <person name="Zhang G."/>
            <person name="Yang H."/>
            <person name="Wang J."/>
            <person name="Spillane C."/>
            <person name="Cook D.R."/>
            <person name="May G.D."/>
            <person name="Xu X."/>
            <person name="Jackson S.A."/>
        </authorList>
    </citation>
    <scope>NUCLEOTIDE SEQUENCE [LARGE SCALE GENOMIC DNA]</scope>
    <source>
        <strain evidence="2">cv. Asha</strain>
    </source>
</reference>
<accession>A0A151TDZ4</accession>
<proteinExistence type="predicted"/>
<dbReference type="Gramene" id="C.cajan_11176.t">
    <property type="protein sequence ID" value="C.cajan_11176.t"/>
    <property type="gene ID" value="C.cajan_11176"/>
</dbReference>
<dbReference type="CDD" id="cd00303">
    <property type="entry name" value="retropepsin_like"/>
    <property type="match status" value="1"/>
</dbReference>
<name>A0A151TDZ4_CAJCA</name>
<protein>
    <submittedName>
        <fullName evidence="1">Uncharacterized protein</fullName>
    </submittedName>
</protein>
<organism evidence="1 2">
    <name type="scientific">Cajanus cajan</name>
    <name type="common">Pigeon pea</name>
    <name type="synonym">Cajanus indicus</name>
    <dbReference type="NCBI Taxonomy" id="3821"/>
    <lineage>
        <taxon>Eukaryota</taxon>
        <taxon>Viridiplantae</taxon>
        <taxon>Streptophyta</taxon>
        <taxon>Embryophyta</taxon>
        <taxon>Tracheophyta</taxon>
        <taxon>Spermatophyta</taxon>
        <taxon>Magnoliopsida</taxon>
        <taxon>eudicotyledons</taxon>
        <taxon>Gunneridae</taxon>
        <taxon>Pentapetalae</taxon>
        <taxon>rosids</taxon>
        <taxon>fabids</taxon>
        <taxon>Fabales</taxon>
        <taxon>Fabaceae</taxon>
        <taxon>Papilionoideae</taxon>
        <taxon>50 kb inversion clade</taxon>
        <taxon>NPAAA clade</taxon>
        <taxon>indigoferoid/millettioid clade</taxon>
        <taxon>Phaseoleae</taxon>
        <taxon>Cajanus</taxon>
    </lineage>
</organism>
<dbReference type="Proteomes" id="UP000075243">
    <property type="component" value="Chromosome 6"/>
</dbReference>
<dbReference type="AlphaFoldDB" id="A0A151TDZ4"/>
<dbReference type="EMBL" id="CM003608">
    <property type="protein sequence ID" value="KYP65271.1"/>
    <property type="molecule type" value="Genomic_DNA"/>
</dbReference>
<evidence type="ECO:0000313" key="2">
    <source>
        <dbReference type="Proteomes" id="UP000075243"/>
    </source>
</evidence>
<evidence type="ECO:0000313" key="1">
    <source>
        <dbReference type="EMBL" id="KYP65271.1"/>
    </source>
</evidence>